<feature type="compositionally biased region" description="Basic and acidic residues" evidence="1">
    <location>
        <begin position="302"/>
        <end position="313"/>
    </location>
</feature>
<dbReference type="RefSeq" id="XP_004185978.1">
    <property type="nucleotide sequence ID" value="XM_004185930.1"/>
</dbReference>
<dbReference type="GeneID" id="14885610"/>
<proteinExistence type="predicted"/>
<reference evidence="2 3" key="1">
    <citation type="submission" date="2012-10" db="EMBL/GenBank/DDBJ databases">
        <authorList>
            <person name="Zafar N."/>
            <person name="Inman J."/>
            <person name="Hall N."/>
            <person name="Lorenzi H."/>
            <person name="Caler E."/>
        </authorList>
    </citation>
    <scope>NUCLEOTIDE SEQUENCE [LARGE SCALE GENOMIC DNA]</scope>
    <source>
        <strain evidence="2 3">IP1</strain>
    </source>
</reference>
<evidence type="ECO:0000313" key="2">
    <source>
        <dbReference type="EMBL" id="ELP86632.1"/>
    </source>
</evidence>
<feature type="compositionally biased region" description="Polar residues" evidence="1">
    <location>
        <begin position="292"/>
        <end position="301"/>
    </location>
</feature>
<gene>
    <name evidence="2" type="ORF">EIN_091970</name>
</gene>
<feature type="region of interest" description="Disordered" evidence="1">
    <location>
        <begin position="292"/>
        <end position="315"/>
    </location>
</feature>
<name>A0A0A1U1X2_ENTIV</name>
<dbReference type="AlphaFoldDB" id="A0A0A1U1X2"/>
<dbReference type="OrthoDB" id="241990at2759"/>
<dbReference type="KEGG" id="eiv:EIN_091970"/>
<sequence>MWQATPACKVLSYPFKNFDAVFSTTSSSQVNDSEIVSDSLSLKAVVTPSTLFEVKKIPRVLKGRSTIQINSYQVHFLEKDPPLNYSLVTSPTITVSQFIVQMVTKINKETSLNLNVNPETYQILVSDDLGVPDEDLPPLEFSSKIGEIGTTHFAVKDNHEYLKSLKKTPRRLSLLKDTYKVFFNVRGAEKMSVAFQCDGSTTVNQFISIITAERNRRLHLTGDRSLSSNPEDYQFRVSDSMGGIDSDIPIPSGSVRVSGLGKSFVLTGMGRLSPEKVLHPIPLLKVRMTNGNVSEMNSPNLEKSRDRSPEKADFLNPKRKSLTHFKTHFSRENTPREDKERKHVKGTNVWMNKERMNFDISGEKDLSELISLAFVCFKKKNETMKNAEMTNYVVLVGNADGTPNLNFPTLPIKGCLKELEFQDYLIVSKTDCLFLFEAIQKKEKVCSREVLKRNVETLRMFSLIQIGTKVKRKAMIVTKEKTTISEDLRKKRKTFSSRKIVNFKTSAIVFLKINDIVFAIRDGKDELQFCSACVNEIAETIEYAKSM</sequence>
<dbReference type="Proteomes" id="UP000014680">
    <property type="component" value="Unassembled WGS sequence"/>
</dbReference>
<evidence type="ECO:0000313" key="3">
    <source>
        <dbReference type="Proteomes" id="UP000014680"/>
    </source>
</evidence>
<evidence type="ECO:0000256" key="1">
    <source>
        <dbReference type="SAM" id="MobiDB-lite"/>
    </source>
</evidence>
<dbReference type="VEuPathDB" id="AmoebaDB:EIN_091970"/>
<organism evidence="2 3">
    <name type="scientific">Entamoeba invadens IP1</name>
    <dbReference type="NCBI Taxonomy" id="370355"/>
    <lineage>
        <taxon>Eukaryota</taxon>
        <taxon>Amoebozoa</taxon>
        <taxon>Evosea</taxon>
        <taxon>Archamoebae</taxon>
        <taxon>Mastigamoebida</taxon>
        <taxon>Entamoebidae</taxon>
        <taxon>Entamoeba</taxon>
    </lineage>
</organism>
<dbReference type="EMBL" id="KB206946">
    <property type="protein sequence ID" value="ELP86632.1"/>
    <property type="molecule type" value="Genomic_DNA"/>
</dbReference>
<protein>
    <submittedName>
        <fullName evidence="2">Uncharacterized protein</fullName>
    </submittedName>
</protein>
<keyword evidence="3" id="KW-1185">Reference proteome</keyword>
<accession>A0A0A1U1X2</accession>